<organism evidence="1 2">
    <name type="scientific">Lentinula guzmanii</name>
    <dbReference type="NCBI Taxonomy" id="2804957"/>
    <lineage>
        <taxon>Eukaryota</taxon>
        <taxon>Fungi</taxon>
        <taxon>Dikarya</taxon>
        <taxon>Basidiomycota</taxon>
        <taxon>Agaricomycotina</taxon>
        <taxon>Agaricomycetes</taxon>
        <taxon>Agaricomycetidae</taxon>
        <taxon>Agaricales</taxon>
        <taxon>Marasmiineae</taxon>
        <taxon>Omphalotaceae</taxon>
        <taxon>Lentinula</taxon>
    </lineage>
</organism>
<dbReference type="Proteomes" id="UP001176059">
    <property type="component" value="Unassembled WGS sequence"/>
</dbReference>
<evidence type="ECO:0000313" key="1">
    <source>
        <dbReference type="EMBL" id="KAJ3730036.1"/>
    </source>
</evidence>
<feature type="non-terminal residue" evidence="1">
    <location>
        <position position="121"/>
    </location>
</feature>
<keyword evidence="2" id="KW-1185">Reference proteome</keyword>
<protein>
    <submittedName>
        <fullName evidence="1">Uncharacterized protein</fullName>
    </submittedName>
</protein>
<name>A0AA38MST3_9AGAR</name>
<accession>A0AA38MST3</accession>
<proteinExistence type="predicted"/>
<gene>
    <name evidence="1" type="ORF">DFJ43DRAFT_963250</name>
</gene>
<comment type="caution">
    <text evidence="1">The sequence shown here is derived from an EMBL/GenBank/DDBJ whole genome shotgun (WGS) entry which is preliminary data.</text>
</comment>
<reference evidence="1" key="2">
    <citation type="journal article" date="2023" name="Proc. Natl. Acad. Sci. U.S.A.">
        <title>A global phylogenomic analysis of the shiitake genus Lentinula.</title>
        <authorList>
            <person name="Sierra-Patev S."/>
            <person name="Min B."/>
            <person name="Naranjo-Ortiz M."/>
            <person name="Looney B."/>
            <person name="Konkel Z."/>
            <person name="Slot J.C."/>
            <person name="Sakamoto Y."/>
            <person name="Steenwyk J.L."/>
            <person name="Rokas A."/>
            <person name="Carro J."/>
            <person name="Camarero S."/>
            <person name="Ferreira P."/>
            <person name="Molpeceres G."/>
            <person name="Ruiz-Duenas F.J."/>
            <person name="Serrano A."/>
            <person name="Henrissat B."/>
            <person name="Drula E."/>
            <person name="Hughes K.W."/>
            <person name="Mata J.L."/>
            <person name="Ishikawa N.K."/>
            <person name="Vargas-Isla R."/>
            <person name="Ushijima S."/>
            <person name="Smith C.A."/>
            <person name="Donoghue J."/>
            <person name="Ahrendt S."/>
            <person name="Andreopoulos W."/>
            <person name="He G."/>
            <person name="LaButti K."/>
            <person name="Lipzen A."/>
            <person name="Ng V."/>
            <person name="Riley R."/>
            <person name="Sandor L."/>
            <person name="Barry K."/>
            <person name="Martinez A.T."/>
            <person name="Xiao Y."/>
            <person name="Gibbons J.G."/>
            <person name="Terashima K."/>
            <person name="Grigoriev I.V."/>
            <person name="Hibbett D."/>
        </authorList>
    </citation>
    <scope>NUCLEOTIDE SEQUENCE</scope>
    <source>
        <strain evidence="1">ET3784</strain>
    </source>
</reference>
<evidence type="ECO:0000313" key="2">
    <source>
        <dbReference type="Proteomes" id="UP001176059"/>
    </source>
</evidence>
<feature type="non-terminal residue" evidence="1">
    <location>
        <position position="1"/>
    </location>
</feature>
<dbReference type="AlphaFoldDB" id="A0AA38MST3"/>
<dbReference type="EMBL" id="JANVFO010000036">
    <property type="protein sequence ID" value="KAJ3730036.1"/>
    <property type="molecule type" value="Genomic_DNA"/>
</dbReference>
<reference evidence="1" key="1">
    <citation type="submission" date="2022-08" db="EMBL/GenBank/DDBJ databases">
        <authorList>
            <consortium name="DOE Joint Genome Institute"/>
            <person name="Min B."/>
            <person name="Sierra-Patev S."/>
            <person name="Naranjo-Ortiz M."/>
            <person name="Looney B."/>
            <person name="Konkel Z."/>
            <person name="Slot J.C."/>
            <person name="Sakamoto Y."/>
            <person name="Steenwyk J.L."/>
            <person name="Rokas A."/>
            <person name="Carro J."/>
            <person name="Camarero S."/>
            <person name="Ferreira P."/>
            <person name="Molpeceres G."/>
            <person name="Ruiz-duenas F.J."/>
            <person name="Serrano A."/>
            <person name="Henrissat B."/>
            <person name="Drula E."/>
            <person name="Hughes K.W."/>
            <person name="Mata J.L."/>
            <person name="Ishikawa N.K."/>
            <person name="Vargas-Isla R."/>
            <person name="Ushijima S."/>
            <person name="Smith C.A."/>
            <person name="Ahrendt S."/>
            <person name="Andreopoulos W."/>
            <person name="He G."/>
            <person name="LaButti K."/>
            <person name="Lipzen A."/>
            <person name="Ng V."/>
            <person name="Riley R."/>
            <person name="Sandor L."/>
            <person name="Barry K."/>
            <person name="Martinez A.T."/>
            <person name="Xiao Y."/>
            <person name="Gibbons J.G."/>
            <person name="Terashima K."/>
            <person name="Hibbett D.S."/>
            <person name="Grigoriev I.V."/>
        </authorList>
    </citation>
    <scope>NUCLEOTIDE SEQUENCE</scope>
    <source>
        <strain evidence="1">ET3784</strain>
    </source>
</reference>
<sequence length="121" mass="13529">HRGTVSKWIVKGGKRWTTQTLENVQRCSALSQSGRVGVLEPYPDVVEEIKDNLRGYRTSGIPISRLVARTVMLAIIQHRAPQVLQDGFKCSEFFVGQFLQSTLYWSVRCGTRAAAHLPSNA</sequence>